<keyword evidence="2" id="KW-0732">Signal</keyword>
<proteinExistence type="predicted"/>
<dbReference type="Pfam" id="PF14346">
    <property type="entry name" value="DUF4398"/>
    <property type="match status" value="1"/>
</dbReference>
<dbReference type="Gene3D" id="1.20.1270.390">
    <property type="match status" value="1"/>
</dbReference>
<accession>C5BUC8</accession>
<dbReference type="Proteomes" id="UP000009080">
    <property type="component" value="Chromosome"/>
</dbReference>
<feature type="signal peptide" evidence="2">
    <location>
        <begin position="1"/>
        <end position="17"/>
    </location>
</feature>
<feature type="region of interest" description="Disordered" evidence="1">
    <location>
        <begin position="95"/>
        <end position="116"/>
    </location>
</feature>
<evidence type="ECO:0000313" key="5">
    <source>
        <dbReference type="Proteomes" id="UP000009080"/>
    </source>
</evidence>
<dbReference type="KEGG" id="ttu:TERTU_4072"/>
<dbReference type="PROSITE" id="PS51257">
    <property type="entry name" value="PROKAR_LIPOPROTEIN"/>
    <property type="match status" value="1"/>
</dbReference>
<dbReference type="HOGENOM" id="CLU_132461_0_1_6"/>
<dbReference type="InterPro" id="IPR025511">
    <property type="entry name" value="DUF4398"/>
</dbReference>
<dbReference type="AlphaFoldDB" id="C5BUC8"/>
<reference evidence="4 5" key="1">
    <citation type="journal article" date="2009" name="PLoS ONE">
        <title>The complete genome of Teredinibacter turnerae T7901: an intracellular endosymbiont of marine wood-boring bivalves (shipworms).</title>
        <authorList>
            <person name="Yang J.C."/>
            <person name="Madupu R."/>
            <person name="Durkin A.S."/>
            <person name="Ekborg N.A."/>
            <person name="Pedamallu C.S."/>
            <person name="Hostetler J.B."/>
            <person name="Radune D."/>
            <person name="Toms B.S."/>
            <person name="Henrissat B."/>
            <person name="Coutinho P.M."/>
            <person name="Schwarz S."/>
            <person name="Field L."/>
            <person name="Trindade-Silva A.E."/>
            <person name="Soares C.A.G."/>
            <person name="Elshahawi S."/>
            <person name="Hanora A."/>
            <person name="Schmidt E.W."/>
            <person name="Haygood M.G."/>
            <person name="Posfai J."/>
            <person name="Benner J."/>
            <person name="Madinger C."/>
            <person name="Nove J."/>
            <person name="Anton B."/>
            <person name="Chaudhary K."/>
            <person name="Foster J."/>
            <person name="Holman A."/>
            <person name="Kumar S."/>
            <person name="Lessard P.A."/>
            <person name="Luyten Y.A."/>
            <person name="Slatko B."/>
            <person name="Wood N."/>
            <person name="Wu B."/>
            <person name="Teplitski M."/>
            <person name="Mougous J.D."/>
            <person name="Ward N."/>
            <person name="Eisen J.A."/>
            <person name="Badger J.H."/>
            <person name="Distel D.L."/>
        </authorList>
    </citation>
    <scope>NUCLEOTIDE SEQUENCE [LARGE SCALE GENOMIC DNA]</scope>
    <source>
        <strain evidence="5">ATCC 39867 / T7901</strain>
    </source>
</reference>
<dbReference type="eggNOG" id="ENOG50314WC">
    <property type="taxonomic scope" value="Bacteria"/>
</dbReference>
<dbReference type="STRING" id="377629.TERTU_4072"/>
<gene>
    <name evidence="4" type="ordered locus">TERTU_4072</name>
</gene>
<sequence>MRTLVLFFLAGCLIAVAGCTSQGTAPNSLMSEAQADIRTAEEMGADQLAPVALADAKQHLKDARIAMADEKFTKARYDLEKSMADSQFAIAKTNATRSNKAEEQLQESLNTLEQEL</sequence>
<feature type="compositionally biased region" description="Polar residues" evidence="1">
    <location>
        <begin position="106"/>
        <end position="116"/>
    </location>
</feature>
<keyword evidence="5" id="KW-1185">Reference proteome</keyword>
<evidence type="ECO:0000313" key="4">
    <source>
        <dbReference type="EMBL" id="ACR10782.1"/>
    </source>
</evidence>
<feature type="chain" id="PRO_5005667942" evidence="2">
    <location>
        <begin position="18"/>
        <end position="116"/>
    </location>
</feature>
<organism evidence="4 5">
    <name type="scientific">Teredinibacter turnerae (strain ATCC 39867 / T7901)</name>
    <dbReference type="NCBI Taxonomy" id="377629"/>
    <lineage>
        <taxon>Bacteria</taxon>
        <taxon>Pseudomonadati</taxon>
        <taxon>Pseudomonadota</taxon>
        <taxon>Gammaproteobacteria</taxon>
        <taxon>Cellvibrionales</taxon>
        <taxon>Cellvibrionaceae</taxon>
        <taxon>Teredinibacter</taxon>
    </lineage>
</organism>
<keyword evidence="4" id="KW-0449">Lipoprotein</keyword>
<name>C5BUC8_TERTT</name>
<dbReference type="EMBL" id="CP001614">
    <property type="protein sequence ID" value="ACR10782.1"/>
    <property type="molecule type" value="Genomic_DNA"/>
</dbReference>
<evidence type="ECO:0000256" key="1">
    <source>
        <dbReference type="SAM" id="MobiDB-lite"/>
    </source>
</evidence>
<feature type="domain" description="DUF4398" evidence="3">
    <location>
        <begin position="30"/>
        <end position="105"/>
    </location>
</feature>
<protein>
    <submittedName>
        <fullName evidence="4">Lipoprotein</fullName>
    </submittedName>
</protein>
<evidence type="ECO:0000259" key="3">
    <source>
        <dbReference type="Pfam" id="PF14346"/>
    </source>
</evidence>
<evidence type="ECO:0000256" key="2">
    <source>
        <dbReference type="SAM" id="SignalP"/>
    </source>
</evidence>